<dbReference type="InterPro" id="IPR002734">
    <property type="entry name" value="RibDG_C"/>
</dbReference>
<dbReference type="Pfam" id="PF01872">
    <property type="entry name" value="RibD_C"/>
    <property type="match status" value="1"/>
</dbReference>
<protein>
    <submittedName>
        <fullName evidence="2">Deaminase</fullName>
    </submittedName>
</protein>
<dbReference type="SUPFAM" id="SSF53597">
    <property type="entry name" value="Dihydrofolate reductase-like"/>
    <property type="match status" value="1"/>
</dbReference>
<feature type="domain" description="Bacterial bifunctional deaminase-reductase C-terminal" evidence="1">
    <location>
        <begin position="3"/>
        <end position="157"/>
    </location>
</feature>
<keyword evidence="3" id="KW-1185">Reference proteome</keyword>
<accession>A0ABQ4BCH7</accession>
<dbReference type="RefSeq" id="WP_203826644.1">
    <property type="nucleotide sequence ID" value="NZ_BAAATY010000003.1"/>
</dbReference>
<dbReference type="PANTHER" id="PTHR38011:SF11">
    <property type="entry name" value="2,5-DIAMINO-6-RIBOSYLAMINO-4(3H)-PYRIMIDINONE 5'-PHOSPHATE REDUCTASE"/>
    <property type="match status" value="1"/>
</dbReference>
<gene>
    <name evidence="2" type="ORF">Apa02nite_044030</name>
</gene>
<evidence type="ECO:0000259" key="1">
    <source>
        <dbReference type="Pfam" id="PF01872"/>
    </source>
</evidence>
<proteinExistence type="predicted"/>
<dbReference type="PANTHER" id="PTHR38011">
    <property type="entry name" value="DIHYDROFOLATE REDUCTASE FAMILY PROTEIN (AFU_ORTHOLOGUE AFUA_8G06820)"/>
    <property type="match status" value="1"/>
</dbReference>
<comment type="caution">
    <text evidence="2">The sequence shown here is derived from an EMBL/GenBank/DDBJ whole genome shotgun (WGS) entry which is preliminary data.</text>
</comment>
<sequence length="185" mass="20459">MAKLIYVTNVSLDGYIEDEHGSFNWFPVDDEVFVCHTEHVRSVGTFLYGRRLYEAMSLWETDPSLGAQSELRADFASAWQAADKIVYSTTLDTVKTAGTRIERRFDPAAVRELKATAGSDLAVGGADLARQAYQAGLIDECQLFIQPIVVGAGKPGLPAGMRAELIDERRFSNGVVRLRYRPLGQ</sequence>
<dbReference type="InterPro" id="IPR024072">
    <property type="entry name" value="DHFR-like_dom_sf"/>
</dbReference>
<dbReference type="Gene3D" id="3.40.430.10">
    <property type="entry name" value="Dihydrofolate Reductase, subunit A"/>
    <property type="match status" value="1"/>
</dbReference>
<evidence type="ECO:0000313" key="2">
    <source>
        <dbReference type="EMBL" id="GIE68295.1"/>
    </source>
</evidence>
<organism evidence="2 3">
    <name type="scientific">Actinoplanes palleronii</name>
    <dbReference type="NCBI Taxonomy" id="113570"/>
    <lineage>
        <taxon>Bacteria</taxon>
        <taxon>Bacillati</taxon>
        <taxon>Actinomycetota</taxon>
        <taxon>Actinomycetes</taxon>
        <taxon>Micromonosporales</taxon>
        <taxon>Micromonosporaceae</taxon>
        <taxon>Actinoplanes</taxon>
    </lineage>
</organism>
<name>A0ABQ4BCH7_9ACTN</name>
<dbReference type="InterPro" id="IPR050765">
    <property type="entry name" value="Riboflavin_Biosynth_HTPR"/>
</dbReference>
<reference evidence="2 3" key="1">
    <citation type="submission" date="2021-01" db="EMBL/GenBank/DDBJ databases">
        <title>Whole genome shotgun sequence of Actinoplanes palleronii NBRC 14916.</title>
        <authorList>
            <person name="Komaki H."/>
            <person name="Tamura T."/>
        </authorList>
    </citation>
    <scope>NUCLEOTIDE SEQUENCE [LARGE SCALE GENOMIC DNA]</scope>
    <source>
        <strain evidence="2 3">NBRC 14916</strain>
    </source>
</reference>
<dbReference type="Proteomes" id="UP000624709">
    <property type="component" value="Unassembled WGS sequence"/>
</dbReference>
<evidence type="ECO:0000313" key="3">
    <source>
        <dbReference type="Proteomes" id="UP000624709"/>
    </source>
</evidence>
<dbReference type="EMBL" id="BOMS01000057">
    <property type="protein sequence ID" value="GIE68295.1"/>
    <property type="molecule type" value="Genomic_DNA"/>
</dbReference>